<feature type="domain" description="TF-B3" evidence="7">
    <location>
        <begin position="295"/>
        <end position="396"/>
    </location>
</feature>
<evidence type="ECO:0000256" key="3">
    <source>
        <dbReference type="ARBA" id="ARBA00023125"/>
    </source>
</evidence>
<feature type="region of interest" description="Disordered" evidence="6">
    <location>
        <begin position="424"/>
        <end position="453"/>
    </location>
</feature>
<feature type="compositionally biased region" description="Basic and acidic residues" evidence="6">
    <location>
        <begin position="612"/>
        <end position="621"/>
    </location>
</feature>
<dbReference type="EMBL" id="JADBGQ010000001">
    <property type="protein sequence ID" value="KAG5413031.1"/>
    <property type="molecule type" value="Genomic_DNA"/>
</dbReference>
<dbReference type="InterPro" id="IPR003340">
    <property type="entry name" value="B3_DNA-bd"/>
</dbReference>
<feature type="domain" description="TF-B3" evidence="7">
    <location>
        <begin position="157"/>
        <end position="254"/>
    </location>
</feature>
<accession>A0ABQ7NSA5</accession>
<keyword evidence="5" id="KW-0539">Nucleus</keyword>
<feature type="domain" description="TF-B3" evidence="7">
    <location>
        <begin position="630"/>
        <end position="727"/>
    </location>
</feature>
<gene>
    <name evidence="8" type="primary">A01p006860.1_BraROA</name>
    <name evidence="8" type="ORF">IGI04_000598</name>
</gene>
<dbReference type="SMART" id="SM01019">
    <property type="entry name" value="B3"/>
    <property type="match status" value="6"/>
</dbReference>
<comment type="subcellular location">
    <subcellularLocation>
        <location evidence="1">Nucleus</location>
    </subcellularLocation>
</comment>
<feature type="domain" description="TF-B3" evidence="7">
    <location>
        <begin position="8"/>
        <end position="93"/>
    </location>
</feature>
<evidence type="ECO:0000256" key="5">
    <source>
        <dbReference type="ARBA" id="ARBA00023242"/>
    </source>
</evidence>
<dbReference type="CDD" id="cd10017">
    <property type="entry name" value="B3_DNA"/>
    <property type="match status" value="5"/>
</dbReference>
<feature type="compositionally biased region" description="Acidic residues" evidence="6">
    <location>
        <begin position="582"/>
        <end position="611"/>
    </location>
</feature>
<dbReference type="PANTHER" id="PTHR31674">
    <property type="entry name" value="B3 DOMAIN-CONTAINING PROTEIN REM-LIKE 3-RELATED"/>
    <property type="match status" value="1"/>
</dbReference>
<dbReference type="SUPFAM" id="SSF101936">
    <property type="entry name" value="DNA-binding pseudobarrel domain"/>
    <property type="match status" value="6"/>
</dbReference>
<dbReference type="PANTHER" id="PTHR31674:SF56">
    <property type="entry name" value="TF-B3 DOMAIN-CONTAINING PROTEIN"/>
    <property type="match status" value="1"/>
</dbReference>
<keyword evidence="4" id="KW-0804">Transcription</keyword>
<protein>
    <recommendedName>
        <fullName evidence="7">TF-B3 domain-containing protein</fullName>
    </recommendedName>
</protein>
<organism evidence="8 9">
    <name type="scientific">Brassica rapa subsp. trilocularis</name>
    <dbReference type="NCBI Taxonomy" id="1813537"/>
    <lineage>
        <taxon>Eukaryota</taxon>
        <taxon>Viridiplantae</taxon>
        <taxon>Streptophyta</taxon>
        <taxon>Embryophyta</taxon>
        <taxon>Tracheophyta</taxon>
        <taxon>Spermatophyta</taxon>
        <taxon>Magnoliopsida</taxon>
        <taxon>eudicotyledons</taxon>
        <taxon>Gunneridae</taxon>
        <taxon>Pentapetalae</taxon>
        <taxon>rosids</taxon>
        <taxon>malvids</taxon>
        <taxon>Brassicales</taxon>
        <taxon>Brassicaceae</taxon>
        <taxon>Brassiceae</taxon>
        <taxon>Brassica</taxon>
    </lineage>
</organism>
<evidence type="ECO:0000256" key="4">
    <source>
        <dbReference type="ARBA" id="ARBA00023163"/>
    </source>
</evidence>
<dbReference type="InterPro" id="IPR039218">
    <property type="entry name" value="REM_fam"/>
</dbReference>
<comment type="caution">
    <text evidence="8">The sequence shown here is derived from an EMBL/GenBank/DDBJ whole genome shotgun (WGS) entry which is preliminary data.</text>
</comment>
<dbReference type="Proteomes" id="UP000823674">
    <property type="component" value="Chromosome A01"/>
</dbReference>
<dbReference type="Pfam" id="PF02362">
    <property type="entry name" value="B3"/>
    <property type="match status" value="5"/>
</dbReference>
<feature type="compositionally biased region" description="Polar residues" evidence="6">
    <location>
        <begin position="437"/>
        <end position="453"/>
    </location>
</feature>
<feature type="region of interest" description="Disordered" evidence="6">
    <location>
        <begin position="997"/>
        <end position="1017"/>
    </location>
</feature>
<feature type="domain" description="TF-B3" evidence="7">
    <location>
        <begin position="769"/>
        <end position="867"/>
    </location>
</feature>
<feature type="compositionally biased region" description="Polar residues" evidence="6">
    <location>
        <begin position="1005"/>
        <end position="1017"/>
    </location>
</feature>
<dbReference type="InterPro" id="IPR015300">
    <property type="entry name" value="DNA-bd_pseudobarrel_sf"/>
</dbReference>
<evidence type="ECO:0000313" key="8">
    <source>
        <dbReference type="EMBL" id="KAG5413031.1"/>
    </source>
</evidence>
<keyword evidence="2" id="KW-0805">Transcription regulation</keyword>
<keyword evidence="9" id="KW-1185">Reference proteome</keyword>
<evidence type="ECO:0000256" key="1">
    <source>
        <dbReference type="ARBA" id="ARBA00004123"/>
    </source>
</evidence>
<evidence type="ECO:0000256" key="6">
    <source>
        <dbReference type="SAM" id="MobiDB-lite"/>
    </source>
</evidence>
<evidence type="ECO:0000313" key="9">
    <source>
        <dbReference type="Proteomes" id="UP000823674"/>
    </source>
</evidence>
<feature type="domain" description="TF-B3" evidence="7">
    <location>
        <begin position="498"/>
        <end position="583"/>
    </location>
</feature>
<evidence type="ECO:0000259" key="7">
    <source>
        <dbReference type="PROSITE" id="PS50863"/>
    </source>
</evidence>
<dbReference type="Gene3D" id="2.40.330.10">
    <property type="entry name" value="DNA-binding pseudobarrel domain"/>
    <property type="match status" value="6"/>
</dbReference>
<feature type="region of interest" description="Disordered" evidence="6">
    <location>
        <begin position="88"/>
        <end position="148"/>
    </location>
</feature>
<proteinExistence type="predicted"/>
<sequence>MVVPPPKPSLFQLTFLTGDKPLLTLDDEFLRSHTKVLLISEASDKIWEVKLDGNRLAGGWEEFAAVSNFSHGDVLVFRHNGEEIFHVAVSSESDDDESDDTDDSESDESNDTDDSESDESNDTDDSESDDSEDNDEGDSSLVNKSKKQEADSSSDCFLRARVTPYSLIKDRLDLSRDFKFMSFDEHKKPFETYLANEKGRKWTLRLSRNISSGAFYITRGWANFCSANGLSRGDFCYFKLSESGERPVLLLCSHESGNGHEDKEEEEEEECPEAEAVKICSVGGCSNEKNTPSRFLTRKFTPSRFKTGQLYISMLSSGVLRESGIKKSGKITLLDNDGRKWPSYLHKTGQSGGEWCYIREGWREMCEANGVDVNDSFVLELICEDANPIFKFHSKIKNKGKGNIVTSKKRALHARTVEKTPGVEIDGERGSKRGCTRASNRSNTNLQRTQPGSCSVSDQVANVRQIIQDTLDTIRHFNAELKTRERNLEASLLEVDDLGERILGISKILNNNLTLDTEFLRKHTKVLLTSDASDKTWKVKLDGNRLSGGWEEFAAVHDFSDGDVLVFRHNGDEIFHVAVSSESDDDTDDSESDESDDVDDVEDEDNDEGDILVEKNKKPEADSSSGYSCFLRARVTPYSLNKDRLDLSKDFKFMLFDEHKKPCEIYLANEKGRKWTLILSRNISSGAFNIRRGWANFCSANGLSQGDICNFKLSESGERPVLLLCSHESGNGHEDKEEEEEEEECPEADAVKICSVGGCSKEKNTTSRLLTSEFTPNRFKTGQLTISSVFLRESGIKTSMEITLLNKDGRKWSSYLHMSGQRGREMFYMRKGWREMCKANGVEVNDSFVLELICEDATPIFKFHSKVKPPTPTFCSLAFLVKLRAKTFIRDAKNVSRVTFQIEIKEKGNTVEKTPEVSKRGHARVLNRSNSNLKRKQPESCSVSDQVANVKQSILDTLNTIRHFRSELKTREKNLEASLLEVDDLGSAPPVAKYLREKRKKGRPNTDNDLQVGQTVSGEVKGPIDGGYIVDVKVKDSDTKFKDVVFLNRK</sequence>
<reference evidence="8 9" key="1">
    <citation type="submission" date="2021-03" db="EMBL/GenBank/DDBJ databases">
        <authorList>
            <person name="King G.J."/>
            <person name="Bancroft I."/>
            <person name="Baten A."/>
            <person name="Bloomfield J."/>
            <person name="Borpatragohain P."/>
            <person name="He Z."/>
            <person name="Irish N."/>
            <person name="Irwin J."/>
            <person name="Liu K."/>
            <person name="Mauleon R.P."/>
            <person name="Moore J."/>
            <person name="Morris R."/>
            <person name="Ostergaard L."/>
            <person name="Wang B."/>
            <person name="Wells R."/>
        </authorList>
    </citation>
    <scope>NUCLEOTIDE SEQUENCE [LARGE SCALE GENOMIC DNA]</scope>
    <source>
        <strain evidence="8">R-o-18</strain>
        <tissue evidence="8">Leaf</tissue>
    </source>
</reference>
<dbReference type="PROSITE" id="PS50863">
    <property type="entry name" value="B3"/>
    <property type="match status" value="6"/>
</dbReference>
<evidence type="ECO:0000256" key="2">
    <source>
        <dbReference type="ARBA" id="ARBA00023015"/>
    </source>
</evidence>
<feature type="compositionally biased region" description="Acidic residues" evidence="6">
    <location>
        <begin position="92"/>
        <end position="138"/>
    </location>
</feature>
<feature type="region of interest" description="Disordered" evidence="6">
    <location>
        <begin position="578"/>
        <end position="625"/>
    </location>
</feature>
<keyword evidence="3" id="KW-0238">DNA-binding</keyword>
<name>A0ABQ7NSA5_BRACM</name>